<evidence type="ECO:0000313" key="3">
    <source>
        <dbReference type="EMBL" id="PIP21670.1"/>
    </source>
</evidence>
<name>A0A2G9YQZ8_9BACT</name>
<dbReference type="Gene3D" id="3.40.50.2000">
    <property type="entry name" value="Glycogen Phosphorylase B"/>
    <property type="match status" value="2"/>
</dbReference>
<dbReference type="AlphaFoldDB" id="A0A2G9YQZ8"/>
<dbReference type="PANTHER" id="PTHR45947">
    <property type="entry name" value="SULFOQUINOVOSYL TRANSFERASE SQD2"/>
    <property type="match status" value="1"/>
</dbReference>
<gene>
    <name evidence="3" type="ORF">COX39_01560</name>
</gene>
<reference evidence="3 4" key="1">
    <citation type="submission" date="2017-09" db="EMBL/GenBank/DDBJ databases">
        <title>Depth-based differentiation of microbial function through sediment-hosted aquifers and enrichment of novel symbionts in the deep terrestrial subsurface.</title>
        <authorList>
            <person name="Probst A.J."/>
            <person name="Ladd B."/>
            <person name="Jarett J.K."/>
            <person name="Geller-Mcgrath D.E."/>
            <person name="Sieber C.M."/>
            <person name="Emerson J.B."/>
            <person name="Anantharaman K."/>
            <person name="Thomas B.C."/>
            <person name="Malmstrom R."/>
            <person name="Stieglmeier M."/>
            <person name="Klingl A."/>
            <person name="Woyke T."/>
            <person name="Ryan C.M."/>
            <person name="Banfield J.F."/>
        </authorList>
    </citation>
    <scope>NUCLEOTIDE SEQUENCE [LARGE SCALE GENOMIC DNA]</scope>
    <source>
        <strain evidence="3">CG23_combo_of_CG06-09_8_20_14_all_40_13</strain>
    </source>
</reference>
<accession>A0A2G9YQZ8</accession>
<protein>
    <submittedName>
        <fullName evidence="3">Glycosyl transferase</fullName>
    </submittedName>
</protein>
<keyword evidence="3" id="KW-0808">Transferase</keyword>
<evidence type="ECO:0000259" key="2">
    <source>
        <dbReference type="Pfam" id="PF13439"/>
    </source>
</evidence>
<dbReference type="PANTHER" id="PTHR45947:SF3">
    <property type="entry name" value="SULFOQUINOVOSYL TRANSFERASE SQD2"/>
    <property type="match status" value="1"/>
</dbReference>
<dbReference type="EMBL" id="PCRM01000025">
    <property type="protein sequence ID" value="PIP21670.1"/>
    <property type="molecule type" value="Genomic_DNA"/>
</dbReference>
<dbReference type="SUPFAM" id="SSF53756">
    <property type="entry name" value="UDP-Glycosyltransferase/glycogen phosphorylase"/>
    <property type="match status" value="1"/>
</dbReference>
<organism evidence="3 4">
    <name type="scientific">Candidatus Nealsonbacteria bacterium CG23_combo_of_CG06-09_8_20_14_all_40_13</name>
    <dbReference type="NCBI Taxonomy" id="1974724"/>
    <lineage>
        <taxon>Bacteria</taxon>
        <taxon>Candidatus Nealsoniibacteriota</taxon>
    </lineage>
</organism>
<feature type="domain" description="Glycosyltransferase subfamily 4-like N-terminal" evidence="2">
    <location>
        <begin position="14"/>
        <end position="181"/>
    </location>
</feature>
<dbReference type="Pfam" id="PF13439">
    <property type="entry name" value="Glyco_transf_4"/>
    <property type="match status" value="1"/>
</dbReference>
<comment type="caution">
    <text evidence="3">The sequence shown here is derived from an EMBL/GenBank/DDBJ whole genome shotgun (WGS) entry which is preliminary data.</text>
</comment>
<dbReference type="Proteomes" id="UP000231567">
    <property type="component" value="Unassembled WGS sequence"/>
</dbReference>
<dbReference type="InterPro" id="IPR050194">
    <property type="entry name" value="Glycosyltransferase_grp1"/>
</dbReference>
<dbReference type="InterPro" id="IPR001296">
    <property type="entry name" value="Glyco_trans_1"/>
</dbReference>
<dbReference type="InterPro" id="IPR028098">
    <property type="entry name" value="Glyco_trans_4-like_N"/>
</dbReference>
<evidence type="ECO:0000313" key="4">
    <source>
        <dbReference type="Proteomes" id="UP000231567"/>
    </source>
</evidence>
<dbReference type="GO" id="GO:0016757">
    <property type="term" value="F:glycosyltransferase activity"/>
    <property type="evidence" value="ECO:0007669"/>
    <property type="project" value="InterPro"/>
</dbReference>
<sequence length="365" mass="41922">MRVAIVCDWLTNQGGAEKVIESIHEIYPKATFFTTIFNQKNFPKLKNSKVVTSFLQKIPFAKTKYPYLFPLMPKAIESFKLDNFDLVISSSHTVAKAVKTGKNTLHICYCHTPARSLWQSDIDQRGKGLLKKYFIEKLKVWDKKTANRPDFYLTNSQNVKARIEKIYARESVVIYPPVNTDFYQPNSAIKKADFYLFVSRLIPYKRANLAIEVFKKLRLPLKIVGTGPLETKLKQMAQNYPNIEFLDAISDKNLLKLYQQAKGLIFPCEEDFGIVPVEAQSAGLPVIAFNKGGALETIINAKTGIFFDTQSVQSLIAAIKKFEKMKFNLEVTRENALRFSQDKFKKNFRNFVQTTLKKYQPIIKK</sequence>
<feature type="domain" description="Glycosyl transferase family 1" evidence="1">
    <location>
        <begin position="186"/>
        <end position="336"/>
    </location>
</feature>
<evidence type="ECO:0000259" key="1">
    <source>
        <dbReference type="Pfam" id="PF00534"/>
    </source>
</evidence>
<proteinExistence type="predicted"/>
<dbReference type="Pfam" id="PF00534">
    <property type="entry name" value="Glycos_transf_1"/>
    <property type="match status" value="1"/>
</dbReference>